<keyword evidence="5" id="KW-0206">Cytoskeleton</keyword>
<comment type="subcellular location">
    <subcellularLocation>
        <location evidence="1">Cytoplasm</location>
        <location evidence="1">Cytoskeleton</location>
    </subcellularLocation>
</comment>
<evidence type="ECO:0000313" key="6">
    <source>
        <dbReference type="EMBL" id="KAK1132710.1"/>
    </source>
</evidence>
<dbReference type="GO" id="GO:0097431">
    <property type="term" value="C:mitotic spindle pole"/>
    <property type="evidence" value="ECO:0007669"/>
    <property type="project" value="TreeGrafter"/>
</dbReference>
<dbReference type="GO" id="GO:0005876">
    <property type="term" value="C:spindle microtubule"/>
    <property type="evidence" value="ECO:0007669"/>
    <property type="project" value="TreeGrafter"/>
</dbReference>
<dbReference type="Proteomes" id="UP001177670">
    <property type="component" value="Unassembled WGS sequence"/>
</dbReference>
<evidence type="ECO:0000256" key="2">
    <source>
        <dbReference type="ARBA" id="ARBA00022490"/>
    </source>
</evidence>
<evidence type="ECO:0000256" key="1">
    <source>
        <dbReference type="ARBA" id="ARBA00004245"/>
    </source>
</evidence>
<dbReference type="PANTHER" id="PTHR16056">
    <property type="entry name" value="REGULATOR OF MICROTUBULE DYNAMICS PROTEIN"/>
    <property type="match status" value="1"/>
</dbReference>
<evidence type="ECO:0008006" key="8">
    <source>
        <dbReference type="Google" id="ProtNLM"/>
    </source>
</evidence>
<dbReference type="GO" id="GO:0005739">
    <property type="term" value="C:mitochondrion"/>
    <property type="evidence" value="ECO:0007669"/>
    <property type="project" value="TreeGrafter"/>
</dbReference>
<reference evidence="6" key="1">
    <citation type="submission" date="2021-10" db="EMBL/GenBank/DDBJ databases">
        <title>Melipona bicolor Genome sequencing and assembly.</title>
        <authorList>
            <person name="Araujo N.S."/>
            <person name="Arias M.C."/>
        </authorList>
    </citation>
    <scope>NUCLEOTIDE SEQUENCE</scope>
    <source>
        <strain evidence="6">USP_2M_L1-L4_2017</strain>
        <tissue evidence="6">Whole body</tissue>
    </source>
</reference>
<keyword evidence="4" id="KW-0802">TPR repeat</keyword>
<name>A0AA40G8J7_9HYME</name>
<evidence type="ECO:0000256" key="5">
    <source>
        <dbReference type="ARBA" id="ARBA00023212"/>
    </source>
</evidence>
<gene>
    <name evidence="6" type="ORF">K0M31_014089</name>
</gene>
<accession>A0AA40G8J7</accession>
<keyword evidence="7" id="KW-1185">Reference proteome</keyword>
<proteinExistence type="predicted"/>
<protein>
    <recommendedName>
        <fullName evidence="8">Regulator of microtubule dynamics protein 1</fullName>
    </recommendedName>
</protein>
<sequence length="110" mass="12824">MYDQDTEDVETICLCRAMSKTSNEVHGKKLIFEASDLIFEALKIKEKHWSVHKWASILLNSKTLYEGIKAQIKESYNIKKHMLRAIELNPEEPTLMYTLGNWCYQVADLT</sequence>
<dbReference type="GO" id="GO:0008017">
    <property type="term" value="F:microtubule binding"/>
    <property type="evidence" value="ECO:0007669"/>
    <property type="project" value="TreeGrafter"/>
</dbReference>
<organism evidence="6 7">
    <name type="scientific">Melipona bicolor</name>
    <dbReference type="NCBI Taxonomy" id="60889"/>
    <lineage>
        <taxon>Eukaryota</taxon>
        <taxon>Metazoa</taxon>
        <taxon>Ecdysozoa</taxon>
        <taxon>Arthropoda</taxon>
        <taxon>Hexapoda</taxon>
        <taxon>Insecta</taxon>
        <taxon>Pterygota</taxon>
        <taxon>Neoptera</taxon>
        <taxon>Endopterygota</taxon>
        <taxon>Hymenoptera</taxon>
        <taxon>Apocrita</taxon>
        <taxon>Aculeata</taxon>
        <taxon>Apoidea</taxon>
        <taxon>Anthophila</taxon>
        <taxon>Apidae</taxon>
        <taxon>Melipona</taxon>
    </lineage>
</organism>
<evidence type="ECO:0000256" key="3">
    <source>
        <dbReference type="ARBA" id="ARBA00022737"/>
    </source>
</evidence>
<keyword evidence="2" id="KW-0963">Cytoplasm</keyword>
<keyword evidence="3" id="KW-0677">Repeat</keyword>
<evidence type="ECO:0000313" key="7">
    <source>
        <dbReference type="Proteomes" id="UP001177670"/>
    </source>
</evidence>
<dbReference type="PANTHER" id="PTHR16056:SF16">
    <property type="entry name" value="REGULATOR OF MICROTUBULE DYNAMICS PROTEIN 1"/>
    <property type="match status" value="1"/>
</dbReference>
<comment type="caution">
    <text evidence="6">The sequence shown here is derived from an EMBL/GenBank/DDBJ whole genome shotgun (WGS) entry which is preliminary data.</text>
</comment>
<dbReference type="AlphaFoldDB" id="A0AA40G8J7"/>
<dbReference type="InterPro" id="IPR049039">
    <property type="entry name" value="RMD1-3_a_helical_rpt"/>
</dbReference>
<dbReference type="Pfam" id="PF21033">
    <property type="entry name" value="RMD1-3"/>
    <property type="match status" value="1"/>
</dbReference>
<dbReference type="EMBL" id="JAHYIQ010000004">
    <property type="protein sequence ID" value="KAK1132710.1"/>
    <property type="molecule type" value="Genomic_DNA"/>
</dbReference>
<evidence type="ECO:0000256" key="4">
    <source>
        <dbReference type="ARBA" id="ARBA00022803"/>
    </source>
</evidence>